<dbReference type="GO" id="GO:0003723">
    <property type="term" value="F:RNA binding"/>
    <property type="evidence" value="ECO:0007669"/>
    <property type="project" value="UniProtKB-KW"/>
</dbReference>
<evidence type="ECO:0000313" key="15">
    <source>
        <dbReference type="RefSeq" id="XP_022152148.1"/>
    </source>
</evidence>
<evidence type="ECO:0000259" key="11">
    <source>
        <dbReference type="PROSITE" id="PS51192"/>
    </source>
</evidence>
<feature type="domain" description="Helicase ATP-binding" evidence="11">
    <location>
        <begin position="193"/>
        <end position="367"/>
    </location>
</feature>
<reference evidence="15" key="1">
    <citation type="submission" date="2025-08" db="UniProtKB">
        <authorList>
            <consortium name="RefSeq"/>
        </authorList>
    </citation>
    <scope>IDENTIFICATION</scope>
    <source>
        <strain evidence="15">OHB3-1</strain>
    </source>
</reference>
<feature type="compositionally biased region" description="Basic and acidic residues" evidence="9">
    <location>
        <begin position="586"/>
        <end position="607"/>
    </location>
</feature>
<dbReference type="Pfam" id="PF00271">
    <property type="entry name" value="Helicase_C"/>
    <property type="match status" value="1"/>
</dbReference>
<evidence type="ECO:0000256" key="8">
    <source>
        <dbReference type="RuleBase" id="RU000492"/>
    </source>
</evidence>
<protein>
    <recommendedName>
        <fullName evidence="1">RNA helicase</fullName>
        <ecNumber evidence="1">3.6.4.13</ecNumber>
    </recommendedName>
</protein>
<feature type="domain" description="Helicase C-terminal" evidence="12">
    <location>
        <begin position="396"/>
        <end position="540"/>
    </location>
</feature>
<feature type="region of interest" description="Disordered" evidence="9">
    <location>
        <begin position="547"/>
        <end position="770"/>
    </location>
</feature>
<dbReference type="GO" id="GO:0003724">
    <property type="term" value="F:RNA helicase activity"/>
    <property type="evidence" value="ECO:0007669"/>
    <property type="project" value="UniProtKB-EC"/>
</dbReference>
<evidence type="ECO:0000259" key="10">
    <source>
        <dbReference type="PROSITE" id="PS50020"/>
    </source>
</evidence>
<proteinExistence type="inferred from homology"/>
<evidence type="ECO:0000256" key="1">
    <source>
        <dbReference type="ARBA" id="ARBA00012552"/>
    </source>
</evidence>
<dbReference type="InterPro" id="IPR001650">
    <property type="entry name" value="Helicase_C-like"/>
</dbReference>
<dbReference type="RefSeq" id="XP_022152148.1">
    <property type="nucleotide sequence ID" value="XM_022296456.1"/>
</dbReference>
<keyword evidence="5 8" id="KW-0067">ATP-binding</keyword>
<evidence type="ECO:0000313" key="14">
    <source>
        <dbReference type="Proteomes" id="UP000504603"/>
    </source>
</evidence>
<keyword evidence="6" id="KW-0694">RNA-binding</keyword>
<feature type="domain" description="DEAD-box RNA helicase Q" evidence="13">
    <location>
        <begin position="162"/>
        <end position="190"/>
    </location>
</feature>
<dbReference type="Gene3D" id="2.20.70.10">
    <property type="match status" value="1"/>
</dbReference>
<dbReference type="PROSITE" id="PS51192">
    <property type="entry name" value="HELICASE_ATP_BIND_1"/>
    <property type="match status" value="1"/>
</dbReference>
<dbReference type="SUPFAM" id="SSF51045">
    <property type="entry name" value="WW domain"/>
    <property type="match status" value="1"/>
</dbReference>
<feature type="compositionally biased region" description="Basic and acidic residues" evidence="9">
    <location>
        <begin position="732"/>
        <end position="747"/>
    </location>
</feature>
<evidence type="ECO:0000256" key="9">
    <source>
        <dbReference type="SAM" id="MobiDB-lite"/>
    </source>
</evidence>
<dbReference type="SMART" id="SM00487">
    <property type="entry name" value="DEXDc"/>
    <property type="match status" value="1"/>
</dbReference>
<gene>
    <name evidence="15" type="primary">LOC111019936</name>
</gene>
<feature type="short sequence motif" description="Q motif" evidence="7">
    <location>
        <begin position="162"/>
        <end position="190"/>
    </location>
</feature>
<dbReference type="SUPFAM" id="SSF52540">
    <property type="entry name" value="P-loop containing nucleoside triphosphate hydrolases"/>
    <property type="match status" value="1"/>
</dbReference>
<keyword evidence="4 8" id="KW-0347">Helicase</keyword>
<dbReference type="Gene3D" id="3.40.50.300">
    <property type="entry name" value="P-loop containing nucleotide triphosphate hydrolases"/>
    <property type="match status" value="2"/>
</dbReference>
<dbReference type="FunFam" id="3.40.50.300:FF:000079">
    <property type="entry name" value="probable ATP-dependent RNA helicase DDX17"/>
    <property type="match status" value="1"/>
</dbReference>
<dbReference type="SMART" id="SM00490">
    <property type="entry name" value="HELICc"/>
    <property type="match status" value="1"/>
</dbReference>
<dbReference type="InterPro" id="IPR014001">
    <property type="entry name" value="Helicase_ATP-bd"/>
</dbReference>
<keyword evidence="3 8" id="KW-0378">Hydrolase</keyword>
<evidence type="ECO:0000256" key="3">
    <source>
        <dbReference type="ARBA" id="ARBA00022801"/>
    </source>
</evidence>
<dbReference type="InterPro" id="IPR027417">
    <property type="entry name" value="P-loop_NTPase"/>
</dbReference>
<evidence type="ECO:0000256" key="2">
    <source>
        <dbReference type="ARBA" id="ARBA00022741"/>
    </source>
</evidence>
<dbReference type="InterPro" id="IPR014014">
    <property type="entry name" value="RNA_helicase_DEAD_Q_motif"/>
</dbReference>
<dbReference type="PROSITE" id="PS01159">
    <property type="entry name" value="WW_DOMAIN_1"/>
    <property type="match status" value="1"/>
</dbReference>
<dbReference type="InterPro" id="IPR036020">
    <property type="entry name" value="WW_dom_sf"/>
</dbReference>
<dbReference type="Proteomes" id="UP000504603">
    <property type="component" value="Unplaced"/>
</dbReference>
<dbReference type="Pfam" id="PF00397">
    <property type="entry name" value="WW"/>
    <property type="match status" value="1"/>
</dbReference>
<dbReference type="Pfam" id="PF00270">
    <property type="entry name" value="DEAD"/>
    <property type="match status" value="1"/>
</dbReference>
<dbReference type="PROSITE" id="PS00039">
    <property type="entry name" value="DEAD_ATP_HELICASE"/>
    <property type="match status" value="1"/>
</dbReference>
<dbReference type="GO" id="GO:0016787">
    <property type="term" value="F:hydrolase activity"/>
    <property type="evidence" value="ECO:0007669"/>
    <property type="project" value="UniProtKB-KW"/>
</dbReference>
<evidence type="ECO:0000256" key="4">
    <source>
        <dbReference type="ARBA" id="ARBA00022806"/>
    </source>
</evidence>
<feature type="domain" description="WW" evidence="10">
    <location>
        <begin position="19"/>
        <end position="53"/>
    </location>
</feature>
<dbReference type="SMART" id="SM00456">
    <property type="entry name" value="WW"/>
    <property type="match status" value="1"/>
</dbReference>
<evidence type="ECO:0000259" key="12">
    <source>
        <dbReference type="PROSITE" id="PS51194"/>
    </source>
</evidence>
<dbReference type="FunFam" id="3.40.50.300:FF:000008">
    <property type="entry name" value="ATP-dependent RNA helicase RhlB"/>
    <property type="match status" value="1"/>
</dbReference>
<evidence type="ECO:0000256" key="7">
    <source>
        <dbReference type="PROSITE-ProRule" id="PRU00552"/>
    </source>
</evidence>
<keyword evidence="2 8" id="KW-0547">Nucleotide-binding</keyword>
<evidence type="ECO:0000259" key="13">
    <source>
        <dbReference type="PROSITE" id="PS51195"/>
    </source>
</evidence>
<feature type="compositionally biased region" description="Basic and acidic residues" evidence="9">
    <location>
        <begin position="98"/>
        <end position="112"/>
    </location>
</feature>
<dbReference type="KEGG" id="mcha:111019936"/>
<evidence type="ECO:0000256" key="5">
    <source>
        <dbReference type="ARBA" id="ARBA00022840"/>
    </source>
</evidence>
<keyword evidence="14" id="KW-1185">Reference proteome</keyword>
<feature type="compositionally biased region" description="Polar residues" evidence="9">
    <location>
        <begin position="683"/>
        <end position="694"/>
    </location>
</feature>
<name>A0A6J1DE30_MOMCH</name>
<feature type="region of interest" description="Disordered" evidence="9">
    <location>
        <begin position="1"/>
        <end position="22"/>
    </location>
</feature>
<feature type="compositionally biased region" description="Low complexity" evidence="9">
    <location>
        <begin position="666"/>
        <end position="677"/>
    </location>
</feature>
<dbReference type="PANTHER" id="PTHR47958">
    <property type="entry name" value="ATP-DEPENDENT RNA HELICASE DBP3"/>
    <property type="match status" value="1"/>
</dbReference>
<feature type="compositionally biased region" description="Basic and acidic residues" evidence="9">
    <location>
        <begin position="624"/>
        <end position="634"/>
    </location>
</feature>
<dbReference type="GeneID" id="111019936"/>
<dbReference type="OrthoDB" id="196131at2759"/>
<dbReference type="CDD" id="cd00201">
    <property type="entry name" value="WW"/>
    <property type="match status" value="1"/>
</dbReference>
<dbReference type="InterPro" id="IPR011545">
    <property type="entry name" value="DEAD/DEAH_box_helicase_dom"/>
</dbReference>
<evidence type="ECO:0000256" key="6">
    <source>
        <dbReference type="ARBA" id="ARBA00022884"/>
    </source>
</evidence>
<sequence>MAATATAVSVGPRYAPEDPTLPKPWRGLVDGKTGYLYFWNPETNVTQYERPVATAPLNSSIVSISSSVQIQKPSSGNSYSNNFNENSDKYGRSAHGASKHEAARAETFHSHDTSNGTPNTGHGGTLLKGHRPSDAGSGLSTEAYRQRHEITFSGDNVPPPYTSFEATGFPPEILREVQNAGFSAPTPIQAQSWPIALQSRDIVAIAKTGSGKTLGYLIPGFIHLKRSRNDPKLGPTVLVLSPTRELATQIQDEAVKFGKSSRISLKCLYGGAPKGPQLRDIDRGVDIVVATPGRLNDILEMRRISLHQVSYLVLDEADRMLDMGFEPQIRKIVREVPARRQTLMYTATWPKEVRKIASDLLVNPIQVNIGNVDELVANKSITQHIEALAPLEKHRRLEQILRSQEPGSKVIIFCSTKKMCDQLARNLTRQFGAAAIHGDKSQGERDHVLGQFRSGRTPILVATDVAARGLDIKDIRVVINYDFPSGVEDYVHRIGRTGRAGATGIAYTFFGEQDAKYASDLIKILEGANQRVPPELRDMASRSYGMTKFRRWGPGSDGRDGGRGGRTDSNSGGRGGQGSSFFSSAKPDRGGGRGYDFDSRERYDVGHNNRGRSPPRSVVGVGGDRTKSWNREHSPPSWSPDRSAPARDRSPVRSFHKAMMERSGRSSPPSNNQNVPPRGIDNASKNGIGSWNQGRSRSRSPNRFNRAPAARERSPVSSFHKSMMEKGNFGDNPEKDLRKLPSDRMDGGRFSYPLEEDEEGMIPQEENGHA</sequence>
<feature type="region of interest" description="Disordered" evidence="9">
    <location>
        <begin position="69"/>
        <end position="139"/>
    </location>
</feature>
<dbReference type="EC" id="3.6.4.13" evidence="1"/>
<dbReference type="InterPro" id="IPR000629">
    <property type="entry name" value="RNA-helicase_DEAD-box_CS"/>
</dbReference>
<accession>A0A6J1DE30</accession>
<dbReference type="GO" id="GO:0005524">
    <property type="term" value="F:ATP binding"/>
    <property type="evidence" value="ECO:0007669"/>
    <property type="project" value="UniProtKB-KW"/>
</dbReference>
<dbReference type="InterPro" id="IPR001202">
    <property type="entry name" value="WW_dom"/>
</dbReference>
<dbReference type="CDD" id="cd18787">
    <property type="entry name" value="SF2_C_DEAD"/>
    <property type="match status" value="1"/>
</dbReference>
<comment type="similarity">
    <text evidence="8">Belongs to the DEAD box helicase family.</text>
</comment>
<dbReference type="PROSITE" id="PS50020">
    <property type="entry name" value="WW_DOMAIN_2"/>
    <property type="match status" value="1"/>
</dbReference>
<dbReference type="PROSITE" id="PS51194">
    <property type="entry name" value="HELICASE_CTER"/>
    <property type="match status" value="1"/>
</dbReference>
<dbReference type="PROSITE" id="PS51195">
    <property type="entry name" value="Q_MOTIF"/>
    <property type="match status" value="1"/>
</dbReference>
<feature type="compositionally biased region" description="Polar residues" evidence="9">
    <location>
        <begin position="76"/>
        <end position="85"/>
    </location>
</feature>
<dbReference type="AlphaFoldDB" id="A0A6J1DE30"/>
<organism evidence="14 15">
    <name type="scientific">Momordica charantia</name>
    <name type="common">Bitter gourd</name>
    <name type="synonym">Balsam pear</name>
    <dbReference type="NCBI Taxonomy" id="3673"/>
    <lineage>
        <taxon>Eukaryota</taxon>
        <taxon>Viridiplantae</taxon>
        <taxon>Streptophyta</taxon>
        <taxon>Embryophyta</taxon>
        <taxon>Tracheophyta</taxon>
        <taxon>Spermatophyta</taxon>
        <taxon>Magnoliopsida</taxon>
        <taxon>eudicotyledons</taxon>
        <taxon>Gunneridae</taxon>
        <taxon>Pentapetalae</taxon>
        <taxon>rosids</taxon>
        <taxon>fabids</taxon>
        <taxon>Cucurbitales</taxon>
        <taxon>Cucurbitaceae</taxon>
        <taxon>Momordiceae</taxon>
        <taxon>Momordica</taxon>
    </lineage>
</organism>
<feature type="compositionally biased region" description="Basic and acidic residues" evidence="9">
    <location>
        <begin position="557"/>
        <end position="566"/>
    </location>
</feature>